<gene>
    <name evidence="9" type="ORF">FNF28_03528</name>
    <name evidence="7" type="ORF">FNF29_03856</name>
    <name evidence="8" type="ORF">FNF31_03681</name>
</gene>
<comment type="subcellular location">
    <subcellularLocation>
        <location evidence="1">Nucleus</location>
        <location evidence="1">Nucleolus</location>
    </subcellularLocation>
</comment>
<dbReference type="FunFam" id="3.30.1370.10:FF:000009">
    <property type="entry name" value="RNA-binding protein PNO1"/>
    <property type="match status" value="1"/>
</dbReference>
<evidence type="ECO:0000313" key="9">
    <source>
        <dbReference type="EMBL" id="KAA0165247.1"/>
    </source>
</evidence>
<dbReference type="PANTHER" id="PTHR12826:SF13">
    <property type="entry name" value="RNA-BINDING PROTEIN PNO1"/>
    <property type="match status" value="1"/>
</dbReference>
<dbReference type="OMA" id="TPLRNNW"/>
<dbReference type="GO" id="GO:0003723">
    <property type="term" value="F:RNA binding"/>
    <property type="evidence" value="ECO:0007669"/>
    <property type="project" value="UniProtKB-KW"/>
</dbReference>
<dbReference type="InterPro" id="IPR036612">
    <property type="entry name" value="KH_dom_type_1_sf"/>
</dbReference>
<dbReference type="GO" id="GO:0005730">
    <property type="term" value="C:nucleolus"/>
    <property type="evidence" value="ECO:0007669"/>
    <property type="project" value="UniProtKB-SubCell"/>
</dbReference>
<dbReference type="Gene3D" id="3.30.1370.10">
    <property type="entry name" value="K Homology domain, type 1"/>
    <property type="match status" value="1"/>
</dbReference>
<feature type="region of interest" description="Disordered" evidence="5">
    <location>
        <begin position="45"/>
        <end position="88"/>
    </location>
</feature>
<evidence type="ECO:0000313" key="11">
    <source>
        <dbReference type="Proteomes" id="UP000324907"/>
    </source>
</evidence>
<evidence type="ECO:0000256" key="2">
    <source>
        <dbReference type="ARBA" id="ARBA00007515"/>
    </source>
</evidence>
<dbReference type="Proteomes" id="UP000323011">
    <property type="component" value="Unassembled WGS sequence"/>
</dbReference>
<evidence type="ECO:0000313" key="8">
    <source>
        <dbReference type="EMBL" id="KAA0161738.1"/>
    </source>
</evidence>
<keyword evidence="10" id="KW-1185">Reference proteome</keyword>
<protein>
    <recommendedName>
        <fullName evidence="6">K Homology domain-containing protein</fullName>
    </recommendedName>
</protein>
<evidence type="ECO:0000256" key="5">
    <source>
        <dbReference type="SAM" id="MobiDB-lite"/>
    </source>
</evidence>
<feature type="domain" description="K Homology" evidence="6">
    <location>
        <begin position="163"/>
        <end position="236"/>
    </location>
</feature>
<dbReference type="CDD" id="cd22391">
    <property type="entry name" value="KH-I_PNO1_rpt1"/>
    <property type="match status" value="1"/>
</dbReference>
<dbReference type="EMBL" id="VLTL01000048">
    <property type="protein sequence ID" value="KAA0165247.1"/>
    <property type="molecule type" value="Genomic_DNA"/>
</dbReference>
<dbReference type="Proteomes" id="UP000324907">
    <property type="component" value="Unassembled WGS sequence"/>
</dbReference>
<keyword evidence="3" id="KW-0694">RNA-binding</keyword>
<dbReference type="SMART" id="SM00322">
    <property type="entry name" value="KH"/>
    <property type="match status" value="1"/>
</dbReference>
<evidence type="ECO:0000313" key="10">
    <source>
        <dbReference type="Proteomes" id="UP000323011"/>
    </source>
</evidence>
<proteinExistence type="inferred from homology"/>
<evidence type="ECO:0000256" key="1">
    <source>
        <dbReference type="ARBA" id="ARBA00004604"/>
    </source>
</evidence>
<evidence type="ECO:0000259" key="6">
    <source>
        <dbReference type="SMART" id="SM00322"/>
    </source>
</evidence>
<comment type="caution">
    <text evidence="8">The sequence shown here is derived from an EMBL/GenBank/DDBJ whole genome shotgun (WGS) entry which is preliminary data.</text>
</comment>
<dbReference type="EMBL" id="VLTM01000033">
    <property type="protein sequence ID" value="KAA0161738.1"/>
    <property type="molecule type" value="Genomic_DNA"/>
</dbReference>
<comment type="similarity">
    <text evidence="2">Belongs to the PNO1 family.</text>
</comment>
<dbReference type="InterPro" id="IPR055212">
    <property type="entry name" value="KH-I_PNO1_first"/>
</dbReference>
<evidence type="ECO:0000313" key="7">
    <source>
        <dbReference type="EMBL" id="KAA0152629.1"/>
    </source>
</evidence>
<organism evidence="8 12">
    <name type="scientific">Cafeteria roenbergensis</name>
    <name type="common">Marine flagellate</name>
    <dbReference type="NCBI Taxonomy" id="33653"/>
    <lineage>
        <taxon>Eukaryota</taxon>
        <taxon>Sar</taxon>
        <taxon>Stramenopiles</taxon>
        <taxon>Bigyra</taxon>
        <taxon>Opalozoa</taxon>
        <taxon>Bicosoecida</taxon>
        <taxon>Cafeteriaceae</taxon>
        <taxon>Cafeteria</taxon>
    </lineage>
</organism>
<dbReference type="InterPro" id="IPR004087">
    <property type="entry name" value="KH_dom"/>
</dbReference>
<dbReference type="CDD" id="cd22392">
    <property type="entry name" value="KH-I_PNO1_rpt2"/>
    <property type="match status" value="1"/>
</dbReference>
<dbReference type="EMBL" id="VLTN01000020">
    <property type="protein sequence ID" value="KAA0152629.1"/>
    <property type="molecule type" value="Genomic_DNA"/>
</dbReference>
<dbReference type="AlphaFoldDB" id="A0A5A8D963"/>
<accession>A0A5A8D963</accession>
<feature type="region of interest" description="Disordered" evidence="5">
    <location>
        <begin position="1"/>
        <end position="20"/>
    </location>
</feature>
<keyword evidence="4" id="KW-0539">Nucleus</keyword>
<name>A0A5A8D963_CAFRO</name>
<evidence type="ECO:0000256" key="4">
    <source>
        <dbReference type="ARBA" id="ARBA00023242"/>
    </source>
</evidence>
<dbReference type="Proteomes" id="UP000325113">
    <property type="component" value="Unassembled WGS sequence"/>
</dbReference>
<dbReference type="SUPFAM" id="SSF54791">
    <property type="entry name" value="Eukaryotic type KH-domain (KH-domain type I)"/>
    <property type="match status" value="1"/>
</dbReference>
<evidence type="ECO:0000313" key="12">
    <source>
        <dbReference type="Proteomes" id="UP000325113"/>
    </source>
</evidence>
<dbReference type="PANTHER" id="PTHR12826">
    <property type="entry name" value="RIBONUCLEASE Y"/>
    <property type="match status" value="1"/>
</dbReference>
<feature type="compositionally biased region" description="Low complexity" evidence="5">
    <location>
        <begin position="45"/>
        <end position="72"/>
    </location>
</feature>
<reference evidence="10 11" key="1">
    <citation type="submission" date="2019-07" db="EMBL/GenBank/DDBJ databases">
        <title>Genomes of Cafeteria roenbergensis.</title>
        <authorList>
            <person name="Fischer M.G."/>
            <person name="Hackl T."/>
            <person name="Roman M."/>
        </authorList>
    </citation>
    <scope>NUCLEOTIDE SEQUENCE [LARGE SCALE GENOMIC DNA]</scope>
    <source>
        <strain evidence="7 10">BVI</strain>
        <strain evidence="8 12">Cflag</strain>
        <strain evidence="9 11">RCC970-E3</strain>
    </source>
</reference>
<dbReference type="InterPro" id="IPR055211">
    <property type="entry name" value="KH_PNO1_2nd"/>
</dbReference>
<sequence length="258" mass="27541">MAAAAAHPVDMHDDDDIDMGDEGIAAMDVHAAAAPSLVAAAAASAPPGASAGSSSSASSSSAPSFTPLSSTAGVRTTDAETRQIRVPSNRFTPLREQWESIMRPLVEHMRLQVRFNPKTRCVEMRNGKSTEDSGALTKAEEFVSAFMCGFEVRDAIALLRLEDLRVESFDVTDVKTLRGDHLSRAIGRIAGMGGKTKFAIENATRTRIVVADAKVHILGAYANIQVARDAVCSLILGSPPGKIYNQMRNVAARIGQRY</sequence>
<evidence type="ECO:0000256" key="3">
    <source>
        <dbReference type="ARBA" id="ARBA00022884"/>
    </source>
</evidence>
<dbReference type="Pfam" id="PF22891">
    <property type="entry name" value="KH_PNO1_2nd"/>
    <property type="match status" value="1"/>
</dbReference>